<name>A0A3Q9FVP5_STRLT</name>
<dbReference type="InterPro" id="IPR038658">
    <property type="entry name" value="SsgB_sf"/>
</dbReference>
<keyword evidence="5" id="KW-0717">Septation</keyword>
<protein>
    <submittedName>
        <fullName evidence="7">SsgA family sporulation/cell division regulator</fullName>
    </submittedName>
</protein>
<dbReference type="Gene3D" id="2.30.31.20">
    <property type="entry name" value="Sporulation-specific cell division protein SsgB"/>
    <property type="match status" value="1"/>
</dbReference>
<evidence type="ECO:0000256" key="3">
    <source>
        <dbReference type="ARBA" id="ARBA00022618"/>
    </source>
</evidence>
<evidence type="ECO:0000256" key="2">
    <source>
        <dbReference type="ARBA" id="ARBA00009323"/>
    </source>
</evidence>
<comment type="similarity">
    <text evidence="2">Belongs to the SsgA family.</text>
</comment>
<comment type="subcellular location">
    <subcellularLocation>
        <location evidence="1">Cell septum</location>
    </subcellularLocation>
</comment>
<keyword evidence="3 7" id="KW-0132">Cell division</keyword>
<gene>
    <name evidence="7" type="ORF">EKH77_11690</name>
</gene>
<dbReference type="OrthoDB" id="3853096at2"/>
<dbReference type="Pfam" id="PF04686">
    <property type="entry name" value="SsgA"/>
    <property type="match status" value="1"/>
</dbReference>
<evidence type="ECO:0000256" key="6">
    <source>
        <dbReference type="ARBA" id="ARBA00023306"/>
    </source>
</evidence>
<keyword evidence="4" id="KW-0749">Sporulation</keyword>
<dbReference type="RefSeq" id="WP_126914336.1">
    <property type="nucleotide sequence ID" value="NZ_CP034587.1"/>
</dbReference>
<accession>A0A3Q9FVP5</accession>
<dbReference type="GO" id="GO:0030435">
    <property type="term" value="P:sporulation resulting in formation of a cellular spore"/>
    <property type="evidence" value="ECO:0007669"/>
    <property type="project" value="UniProtKB-KW"/>
</dbReference>
<dbReference type="AlphaFoldDB" id="A0A3Q9FVP5"/>
<evidence type="ECO:0000256" key="4">
    <source>
        <dbReference type="ARBA" id="ARBA00022969"/>
    </source>
</evidence>
<dbReference type="InterPro" id="IPR006776">
    <property type="entry name" value="SsgB"/>
</dbReference>
<reference evidence="7 8" key="1">
    <citation type="submission" date="2018-12" db="EMBL/GenBank/DDBJ databases">
        <title>The whole draft genome of Streptomyce luteoverticillatus CGMCC 15060.</title>
        <authorList>
            <person name="Feng Z."/>
            <person name="Chen G."/>
            <person name="Zhang J."/>
            <person name="Zhu H."/>
            <person name="Yu X."/>
            <person name="Zhang W."/>
            <person name="Zhang X."/>
        </authorList>
    </citation>
    <scope>NUCLEOTIDE SEQUENCE [LARGE SCALE GENOMIC DNA]</scope>
    <source>
        <strain evidence="7 8">CGMCC 15060</strain>
    </source>
</reference>
<keyword evidence="6" id="KW-0131">Cell cycle</keyword>
<organism evidence="7 8">
    <name type="scientific">Streptomyces luteoverticillatus</name>
    <name type="common">Streptoverticillium luteoverticillatus</name>
    <dbReference type="NCBI Taxonomy" id="66425"/>
    <lineage>
        <taxon>Bacteria</taxon>
        <taxon>Bacillati</taxon>
        <taxon>Actinomycetota</taxon>
        <taxon>Actinomycetes</taxon>
        <taxon>Kitasatosporales</taxon>
        <taxon>Streptomycetaceae</taxon>
        <taxon>Streptomyces</taxon>
    </lineage>
</organism>
<proteinExistence type="inferred from homology"/>
<evidence type="ECO:0000313" key="8">
    <source>
        <dbReference type="Proteomes" id="UP000267900"/>
    </source>
</evidence>
<dbReference type="GO" id="GO:0030428">
    <property type="term" value="C:cell septum"/>
    <property type="evidence" value="ECO:0007669"/>
    <property type="project" value="UniProtKB-SubCell"/>
</dbReference>
<dbReference type="GO" id="GO:0000917">
    <property type="term" value="P:division septum assembly"/>
    <property type="evidence" value="ECO:0007669"/>
    <property type="project" value="UniProtKB-KW"/>
</dbReference>
<evidence type="ECO:0000256" key="5">
    <source>
        <dbReference type="ARBA" id="ARBA00023210"/>
    </source>
</evidence>
<evidence type="ECO:0000256" key="1">
    <source>
        <dbReference type="ARBA" id="ARBA00004431"/>
    </source>
</evidence>
<sequence length="138" mass="15273">MHTEVVRDLETDLVLSPEHSVPIPARLTYRTEDPYAVHLSFHITSPRQVTWTFSRDLLIEGVFREAGEGDVRIFPGKVDGRSVVCLALSSPEGRALVTVPVKEVSGWLERTLRLVAPGLEGQWLALDEALEELLTSGA</sequence>
<evidence type="ECO:0000313" key="7">
    <source>
        <dbReference type="EMBL" id="AZQ71783.1"/>
    </source>
</evidence>
<keyword evidence="8" id="KW-1185">Reference proteome</keyword>
<dbReference type="EMBL" id="CP034587">
    <property type="protein sequence ID" value="AZQ71783.1"/>
    <property type="molecule type" value="Genomic_DNA"/>
</dbReference>
<dbReference type="Proteomes" id="UP000267900">
    <property type="component" value="Chromosome"/>
</dbReference>